<organism evidence="3 4">
    <name type="scientific">Musa troglodytarum</name>
    <name type="common">fe'i banana</name>
    <dbReference type="NCBI Taxonomy" id="320322"/>
    <lineage>
        <taxon>Eukaryota</taxon>
        <taxon>Viridiplantae</taxon>
        <taxon>Streptophyta</taxon>
        <taxon>Embryophyta</taxon>
        <taxon>Tracheophyta</taxon>
        <taxon>Spermatophyta</taxon>
        <taxon>Magnoliopsida</taxon>
        <taxon>Liliopsida</taxon>
        <taxon>Zingiberales</taxon>
        <taxon>Musaceae</taxon>
        <taxon>Musa</taxon>
    </lineage>
</organism>
<gene>
    <name evidence="3" type="ORF">MUK42_14284</name>
</gene>
<reference evidence="3" key="1">
    <citation type="submission" date="2022-05" db="EMBL/GenBank/DDBJ databases">
        <title>The Musa troglodytarum L. genome provides insights into the mechanism of non-climacteric behaviour and enrichment of carotenoids.</title>
        <authorList>
            <person name="Wang J."/>
        </authorList>
    </citation>
    <scope>NUCLEOTIDE SEQUENCE</scope>
    <source>
        <tissue evidence="3">Leaf</tissue>
    </source>
</reference>
<feature type="region of interest" description="Disordered" evidence="1">
    <location>
        <begin position="122"/>
        <end position="151"/>
    </location>
</feature>
<keyword evidence="4" id="KW-1185">Reference proteome</keyword>
<sequence>MLTLYECALDPTDSASPTRLLFSALRPLASVLFQRTIKILLPPGTSLPSPVRGTPESSCHHIHRRQAMERRSVRRKCVKRSKTSVRKKPIKVVYISNPMRVTTSAATFRALVQKLTGRDSVAADTNPATASPVHESTDEPPVASEPPTSSMLSSLTVSCTVEAYNSLVAPTEVFDEENFCGLLSSTLSHERQLVGLGSYDEV</sequence>
<evidence type="ECO:0000256" key="1">
    <source>
        <dbReference type="SAM" id="MobiDB-lite"/>
    </source>
</evidence>
<dbReference type="Proteomes" id="UP001055439">
    <property type="component" value="Chromosome 9"/>
</dbReference>
<dbReference type="OrthoDB" id="1725273at2759"/>
<dbReference type="PANTHER" id="PTHR33624">
    <property type="entry name" value="SIGMA FACTOR BINDING PROTEIN 1, CHLOROPLASTIC"/>
    <property type="match status" value="1"/>
</dbReference>
<dbReference type="InterPro" id="IPR008889">
    <property type="entry name" value="VQ"/>
</dbReference>
<dbReference type="EMBL" id="CP097511">
    <property type="protein sequence ID" value="URE48905.1"/>
    <property type="molecule type" value="Genomic_DNA"/>
</dbReference>
<evidence type="ECO:0000313" key="3">
    <source>
        <dbReference type="EMBL" id="URE48905.1"/>
    </source>
</evidence>
<dbReference type="Pfam" id="PF05678">
    <property type="entry name" value="VQ"/>
    <property type="match status" value="1"/>
</dbReference>
<evidence type="ECO:0000259" key="2">
    <source>
        <dbReference type="Pfam" id="PF05678"/>
    </source>
</evidence>
<evidence type="ECO:0000313" key="4">
    <source>
        <dbReference type="Proteomes" id="UP001055439"/>
    </source>
</evidence>
<feature type="domain" description="VQ" evidence="2">
    <location>
        <begin position="95"/>
        <end position="120"/>
    </location>
</feature>
<accession>A0A9E7LFG4</accession>
<dbReference type="PANTHER" id="PTHR33624:SF2">
    <property type="entry name" value="SIGMA FACTOR BINDING PROTEIN 1, CHLOROPLASTIC"/>
    <property type="match status" value="1"/>
</dbReference>
<protein>
    <submittedName>
        <fullName evidence="3">VQ motif</fullName>
    </submittedName>
</protein>
<dbReference type="AlphaFoldDB" id="A0A9E7LFG4"/>
<name>A0A9E7LFG4_9LILI</name>
<dbReference type="InterPro" id="IPR039335">
    <property type="entry name" value="SIB1/2"/>
</dbReference>
<proteinExistence type="predicted"/>